<dbReference type="PANTHER" id="PTHR40277:SF1">
    <property type="entry name" value="BLL5419 PROTEIN"/>
    <property type="match status" value="1"/>
</dbReference>
<keyword evidence="5 6" id="KW-0472">Membrane</keyword>
<feature type="transmembrane region" description="Helical" evidence="6">
    <location>
        <begin position="192"/>
        <end position="216"/>
    </location>
</feature>
<feature type="transmembrane region" description="Helical" evidence="6">
    <location>
        <begin position="149"/>
        <end position="171"/>
    </location>
</feature>
<dbReference type="RefSeq" id="WP_110813907.1">
    <property type="nucleotide sequence ID" value="NZ_QJTE01000002.1"/>
</dbReference>
<dbReference type="PANTHER" id="PTHR40277">
    <property type="entry name" value="BLL5419 PROTEIN"/>
    <property type="match status" value="1"/>
</dbReference>
<feature type="transmembrane region" description="Helical" evidence="6">
    <location>
        <begin position="34"/>
        <end position="54"/>
    </location>
</feature>
<keyword evidence="4 6" id="KW-1133">Transmembrane helix</keyword>
<dbReference type="AlphaFoldDB" id="A0A318SU32"/>
<proteinExistence type="predicted"/>
<evidence type="ECO:0000256" key="6">
    <source>
        <dbReference type="SAM" id="Phobius"/>
    </source>
</evidence>
<reference evidence="7 8" key="1">
    <citation type="submission" date="2018-06" db="EMBL/GenBank/DDBJ databases">
        <title>Genomic Encyclopedia of Type Strains, Phase III (KMG-III): the genomes of soil and plant-associated and newly described type strains.</title>
        <authorList>
            <person name="Whitman W."/>
        </authorList>
    </citation>
    <scope>NUCLEOTIDE SEQUENCE [LARGE SCALE GENOMIC DNA]</scope>
    <source>
        <strain evidence="7 8">CECT 9025</strain>
    </source>
</reference>
<comment type="subcellular location">
    <subcellularLocation>
        <location evidence="1">Cell membrane</location>
        <topology evidence="1">Multi-pass membrane protein</topology>
    </subcellularLocation>
</comment>
<keyword evidence="8" id="KW-1185">Reference proteome</keyword>
<organism evidence="7 8">
    <name type="scientific">Pseudoroseicyclus aestuarii</name>
    <dbReference type="NCBI Taxonomy" id="1795041"/>
    <lineage>
        <taxon>Bacteria</taxon>
        <taxon>Pseudomonadati</taxon>
        <taxon>Pseudomonadota</taxon>
        <taxon>Alphaproteobacteria</taxon>
        <taxon>Rhodobacterales</taxon>
        <taxon>Paracoccaceae</taxon>
        <taxon>Pseudoroseicyclus</taxon>
    </lineage>
</organism>
<keyword evidence="3 6" id="KW-0812">Transmembrane</keyword>
<evidence type="ECO:0000256" key="2">
    <source>
        <dbReference type="ARBA" id="ARBA00022475"/>
    </source>
</evidence>
<accession>A0A318SU32</accession>
<evidence type="ECO:0000256" key="1">
    <source>
        <dbReference type="ARBA" id="ARBA00004651"/>
    </source>
</evidence>
<sequence length="304" mass="30248">MRAAIKPLVALVLLVLLLVAFGSADVGARLAAAEPVWIGVAVAALLAQTVLMALRWRLVAGSLGIAFSARWALAEYLVAQLVNLTVPGGVVGDGARAVRSRAGEEGLKRAAQAVVLERAAGQLGLLAVGLAGLGWAALAPGALDWPPGLVRGLALAGLAGAGGAALAVLLLRGGRIAALIARCLPDARLRAAHAGLSIVAALLNVIAFAACARAVGVPLSPLAALVLVPLILTAMVIPLGIAGWGWREGAAAALFPVAGASASAGIAAGITFGIAMMIAAAPGLPLLLRQAPPPRRRADGRRPG</sequence>
<comment type="caution">
    <text evidence="7">The sequence shown here is derived from an EMBL/GenBank/DDBJ whole genome shotgun (WGS) entry which is preliminary data.</text>
</comment>
<evidence type="ECO:0000313" key="7">
    <source>
        <dbReference type="EMBL" id="PYE84865.1"/>
    </source>
</evidence>
<evidence type="ECO:0000256" key="4">
    <source>
        <dbReference type="ARBA" id="ARBA00022989"/>
    </source>
</evidence>
<dbReference type="EMBL" id="QJTE01000002">
    <property type="protein sequence ID" value="PYE84865.1"/>
    <property type="molecule type" value="Genomic_DNA"/>
</dbReference>
<keyword evidence="2" id="KW-1003">Cell membrane</keyword>
<evidence type="ECO:0000256" key="3">
    <source>
        <dbReference type="ARBA" id="ARBA00022692"/>
    </source>
</evidence>
<dbReference type="InterPro" id="IPR022791">
    <property type="entry name" value="L-PG_synthase/AglD"/>
</dbReference>
<name>A0A318SU32_9RHOB</name>
<dbReference type="GO" id="GO:0005886">
    <property type="term" value="C:plasma membrane"/>
    <property type="evidence" value="ECO:0007669"/>
    <property type="project" value="UniProtKB-SubCell"/>
</dbReference>
<feature type="transmembrane region" description="Helical" evidence="6">
    <location>
        <begin position="222"/>
        <end position="246"/>
    </location>
</feature>
<dbReference type="Proteomes" id="UP000248311">
    <property type="component" value="Unassembled WGS sequence"/>
</dbReference>
<protein>
    <submittedName>
        <fullName evidence="7">Uncharacterized membrane protein YbhN (UPF0104 family)</fullName>
    </submittedName>
</protein>
<feature type="transmembrane region" description="Helical" evidence="6">
    <location>
        <begin position="253"/>
        <end position="279"/>
    </location>
</feature>
<dbReference type="Pfam" id="PF03706">
    <property type="entry name" value="LPG_synthase_TM"/>
    <property type="match status" value="1"/>
</dbReference>
<evidence type="ECO:0000256" key="5">
    <source>
        <dbReference type="ARBA" id="ARBA00023136"/>
    </source>
</evidence>
<gene>
    <name evidence="7" type="ORF">DFP88_102669</name>
</gene>
<dbReference type="OrthoDB" id="9126302at2"/>
<evidence type="ECO:0000313" key="8">
    <source>
        <dbReference type="Proteomes" id="UP000248311"/>
    </source>
</evidence>
<feature type="transmembrane region" description="Helical" evidence="6">
    <location>
        <begin position="123"/>
        <end position="143"/>
    </location>
</feature>